<dbReference type="GO" id="GO:0016811">
    <property type="term" value="F:hydrolase activity, acting on carbon-nitrogen (but not peptide) bonds, in linear amides"/>
    <property type="evidence" value="ECO:0007669"/>
    <property type="project" value="UniProtKB-ARBA"/>
</dbReference>
<dbReference type="RefSeq" id="WP_114982907.1">
    <property type="nucleotide sequence ID" value="NZ_CP027806.1"/>
</dbReference>
<dbReference type="Pfam" id="PF01112">
    <property type="entry name" value="Asparaginase_2"/>
    <property type="match status" value="1"/>
</dbReference>
<accession>A0A345UGL7</accession>
<dbReference type="PANTHER" id="PTHR10188">
    <property type="entry name" value="L-ASPARAGINASE"/>
    <property type="match status" value="1"/>
</dbReference>
<dbReference type="KEGG" id="cprv:CYPRO_0331"/>
<dbReference type="Proteomes" id="UP000254808">
    <property type="component" value="Chromosome"/>
</dbReference>
<evidence type="ECO:0000256" key="4">
    <source>
        <dbReference type="ARBA" id="ARBA00069124"/>
    </source>
</evidence>
<protein>
    <recommendedName>
        <fullName evidence="4">Isoaspartyl peptidase</fullName>
    </recommendedName>
</protein>
<evidence type="ECO:0000256" key="8">
    <source>
        <dbReference type="SAM" id="SignalP"/>
    </source>
</evidence>
<keyword evidence="10" id="KW-1185">Reference proteome</keyword>
<keyword evidence="3" id="KW-0068">Autocatalytic cleavage</keyword>
<dbReference type="GO" id="GO:0006508">
    <property type="term" value="P:proteolysis"/>
    <property type="evidence" value="ECO:0007669"/>
    <property type="project" value="UniProtKB-KW"/>
</dbReference>
<dbReference type="SUPFAM" id="SSF56235">
    <property type="entry name" value="N-terminal nucleophile aminohydrolases (Ntn hydrolases)"/>
    <property type="match status" value="1"/>
</dbReference>
<dbReference type="FunFam" id="3.60.20.30:FF:000001">
    <property type="entry name" value="Isoaspartyl peptidase/L-asparaginase"/>
    <property type="match status" value="1"/>
</dbReference>
<dbReference type="PANTHER" id="PTHR10188:SF6">
    <property type="entry name" value="N(4)-(BETA-N-ACETYLGLUCOSAMINYL)-L-ASPARAGINASE"/>
    <property type="match status" value="1"/>
</dbReference>
<gene>
    <name evidence="9" type="ORF">CYPRO_0331</name>
</gene>
<reference evidence="9 10" key="1">
    <citation type="submission" date="2018-03" db="EMBL/GenBank/DDBJ databases">
        <title>Phenotypic and genomic properties of Cyclonatronum proteinivorum gen. nov., sp. nov., a haloalkaliphilic bacteroidete from soda lakes possessing Na+-translocating rhodopsin.</title>
        <authorList>
            <person name="Toshchakov S.V."/>
            <person name="Korzhenkov A."/>
            <person name="Samarov N.I."/>
            <person name="Kublanov I.V."/>
            <person name="Muntyan M.S."/>
            <person name="Sorokin D.Y."/>
        </authorList>
    </citation>
    <scope>NUCLEOTIDE SEQUENCE [LARGE SCALE GENOMIC DNA]</scope>
    <source>
        <strain evidence="9 10">Omega</strain>
    </source>
</reference>
<dbReference type="GO" id="GO:0008233">
    <property type="term" value="F:peptidase activity"/>
    <property type="evidence" value="ECO:0007669"/>
    <property type="project" value="UniProtKB-KW"/>
</dbReference>
<evidence type="ECO:0000313" key="10">
    <source>
        <dbReference type="Proteomes" id="UP000254808"/>
    </source>
</evidence>
<evidence type="ECO:0000256" key="7">
    <source>
        <dbReference type="PIRSR" id="PIRSR600246-3"/>
    </source>
</evidence>
<sequence length="357" mass="38684">MNFVYALTTAFLFLMLTSCTDENTSAADTVPGERPAYAIALHGGAGVISRDIDPDVKQEYVDSLEEALELGRAMLHDGAEALDVVEEVVRLLEDNPLFNAGRGAVMTNAETFELDASIMDGRTLATGAVAGVTTVKNPISLARMVMENSRHVLFAAEGAERFADQMEVERVDPSWFYTERRHQQLIRARERDEVTLDHDESQQSFNPHQDIDDQKYGTVGVAVLDQNGNLAAGTSTGGMTNKRFGRVGDSPIAGAGTYANNETCAISSTGTGEEFIRHAVAFHICAIMEYTNASLNEAASIVIHEKLQQGDGGIIGVSHTGEIAMVFNSRGMFRAAADASGRFEVAIWDENEIEGRQ</sequence>
<feature type="binding site" evidence="6">
    <location>
        <begin position="246"/>
        <end position="249"/>
    </location>
    <ligand>
        <name>substrate</name>
    </ligand>
</feature>
<feature type="chain" id="PRO_5016922372" description="Isoaspartyl peptidase" evidence="8">
    <location>
        <begin position="21"/>
        <end position="357"/>
    </location>
</feature>
<evidence type="ECO:0000256" key="1">
    <source>
        <dbReference type="ARBA" id="ARBA00022670"/>
    </source>
</evidence>
<keyword evidence="2" id="KW-0378">Hydrolase</keyword>
<feature type="signal peptide" evidence="8">
    <location>
        <begin position="1"/>
        <end position="20"/>
    </location>
</feature>
<proteinExistence type="predicted"/>
<dbReference type="InterPro" id="IPR029055">
    <property type="entry name" value="Ntn_hydrolases_N"/>
</dbReference>
<keyword evidence="8" id="KW-0732">Signal</keyword>
<feature type="binding site" evidence="6">
    <location>
        <begin position="269"/>
        <end position="272"/>
    </location>
    <ligand>
        <name>substrate</name>
    </ligand>
</feature>
<evidence type="ECO:0000256" key="3">
    <source>
        <dbReference type="ARBA" id="ARBA00022813"/>
    </source>
</evidence>
<dbReference type="Gene3D" id="3.60.20.30">
    <property type="entry name" value="(Glycosyl)asparaginase"/>
    <property type="match status" value="1"/>
</dbReference>
<evidence type="ECO:0000256" key="2">
    <source>
        <dbReference type="ARBA" id="ARBA00022801"/>
    </source>
</evidence>
<evidence type="ECO:0000313" key="9">
    <source>
        <dbReference type="EMBL" id="AXI99618.1"/>
    </source>
</evidence>
<evidence type="ECO:0000256" key="6">
    <source>
        <dbReference type="PIRSR" id="PIRSR600246-2"/>
    </source>
</evidence>
<dbReference type="EMBL" id="CP027806">
    <property type="protein sequence ID" value="AXI99618.1"/>
    <property type="molecule type" value="Genomic_DNA"/>
</dbReference>
<dbReference type="CDD" id="cd04701">
    <property type="entry name" value="Asparaginase_2"/>
    <property type="match status" value="1"/>
</dbReference>
<dbReference type="AlphaFoldDB" id="A0A345UGL7"/>
<name>A0A345UGL7_9BACT</name>
<organism evidence="9 10">
    <name type="scientific">Cyclonatronum proteinivorum</name>
    <dbReference type="NCBI Taxonomy" id="1457365"/>
    <lineage>
        <taxon>Bacteria</taxon>
        <taxon>Pseudomonadati</taxon>
        <taxon>Balneolota</taxon>
        <taxon>Balneolia</taxon>
        <taxon>Balneolales</taxon>
        <taxon>Cyclonatronaceae</taxon>
        <taxon>Cyclonatronum</taxon>
    </lineage>
</organism>
<keyword evidence="1" id="KW-0645">Protease</keyword>
<dbReference type="OrthoDB" id="9780217at2"/>
<dbReference type="InterPro" id="IPR000246">
    <property type="entry name" value="Peptidase_T2"/>
</dbReference>
<feature type="site" description="Cleavage; by autolysis" evidence="7">
    <location>
        <begin position="217"/>
        <end position="218"/>
    </location>
</feature>
<feature type="active site" description="Nucleophile" evidence="5">
    <location>
        <position position="218"/>
    </location>
</feature>
<evidence type="ECO:0000256" key="5">
    <source>
        <dbReference type="PIRSR" id="PIRSR600246-1"/>
    </source>
</evidence>